<dbReference type="InterPro" id="IPR018060">
    <property type="entry name" value="HTH_AraC"/>
</dbReference>
<dbReference type="Proteomes" id="UP000238180">
    <property type="component" value="Unassembled WGS sequence"/>
</dbReference>
<dbReference type="Gene3D" id="1.10.10.60">
    <property type="entry name" value="Homeodomain-like"/>
    <property type="match status" value="2"/>
</dbReference>
<dbReference type="GO" id="GO:0003700">
    <property type="term" value="F:DNA-binding transcription factor activity"/>
    <property type="evidence" value="ECO:0007669"/>
    <property type="project" value="InterPro"/>
</dbReference>
<sequence length="286" mass="33457">MDVTNFPGDLFENNYTDTSDLQIANYEVYKHVSKNKIKLNKNVFSFLLDGQKDIHFSNDIVSIDDTQSLLLASGNFLTTELVGTNSYSCLLFFFSQKNINDFLLKYGHLFNPRDFNKTPTSSPYFLIQKDNFIIHFINSIQQIYGLNQTISQKILELKFKEIMLYLVDKYGQSFFVYLHSLLINERELSFKMVIEENLYTSLNIEEIAFLCNMSLSTFKRKFIQLYQESPGKWFQLKRLNKAKKLLLNNEATPSEIYMDFGYDSLSNFSTAFKNEFGYSPNNMKKT</sequence>
<evidence type="ECO:0000259" key="4">
    <source>
        <dbReference type="PROSITE" id="PS01124"/>
    </source>
</evidence>
<name>A0A2N9P871_9FLAO</name>
<gene>
    <name evidence="5" type="primary">virF</name>
    <name evidence="5" type="ORF">FLACOL_00534</name>
</gene>
<dbReference type="InterPro" id="IPR009057">
    <property type="entry name" value="Homeodomain-like_sf"/>
</dbReference>
<dbReference type="EMBL" id="OLKH01000063">
    <property type="protein sequence ID" value="SPE76552.1"/>
    <property type="molecule type" value="Genomic_DNA"/>
</dbReference>
<proteinExistence type="predicted"/>
<evidence type="ECO:0000256" key="2">
    <source>
        <dbReference type="ARBA" id="ARBA00023125"/>
    </source>
</evidence>
<feature type="domain" description="HTH araC/xylS-type" evidence="4">
    <location>
        <begin position="188"/>
        <end position="286"/>
    </location>
</feature>
<dbReference type="PROSITE" id="PS01124">
    <property type="entry name" value="HTH_ARAC_FAMILY_2"/>
    <property type="match status" value="1"/>
</dbReference>
<protein>
    <submittedName>
        <fullName evidence="5">Virulence regulon transcriptional activator VirF</fullName>
    </submittedName>
</protein>
<dbReference type="Pfam" id="PF22200">
    <property type="entry name" value="ExsA_N"/>
    <property type="match status" value="1"/>
</dbReference>
<dbReference type="GO" id="GO:0043565">
    <property type="term" value="F:sequence-specific DNA binding"/>
    <property type="evidence" value="ECO:0007669"/>
    <property type="project" value="InterPro"/>
</dbReference>
<evidence type="ECO:0000256" key="3">
    <source>
        <dbReference type="ARBA" id="ARBA00023163"/>
    </source>
</evidence>
<evidence type="ECO:0000313" key="5">
    <source>
        <dbReference type="EMBL" id="SPE76552.1"/>
    </source>
</evidence>
<dbReference type="Pfam" id="PF12833">
    <property type="entry name" value="HTH_18"/>
    <property type="match status" value="1"/>
</dbReference>
<keyword evidence="1" id="KW-0805">Transcription regulation</keyword>
<dbReference type="PANTHER" id="PTHR43280:SF2">
    <property type="entry name" value="HTH-TYPE TRANSCRIPTIONAL REGULATOR EXSA"/>
    <property type="match status" value="1"/>
</dbReference>
<dbReference type="AlphaFoldDB" id="A0A2N9P871"/>
<reference evidence="5 6" key="1">
    <citation type="submission" date="2018-02" db="EMBL/GenBank/DDBJ databases">
        <authorList>
            <person name="Cohen D.B."/>
            <person name="Kent A.D."/>
        </authorList>
    </citation>
    <scope>NUCLEOTIDE SEQUENCE [LARGE SCALE GENOMIC DNA]</scope>
    <source>
        <strain evidence="5">CIP109753</strain>
    </source>
</reference>
<keyword evidence="2" id="KW-0238">DNA-binding</keyword>
<evidence type="ECO:0000256" key="1">
    <source>
        <dbReference type="ARBA" id="ARBA00023015"/>
    </source>
</evidence>
<evidence type="ECO:0000313" key="6">
    <source>
        <dbReference type="Proteomes" id="UP000238180"/>
    </source>
</evidence>
<dbReference type="SUPFAM" id="SSF46689">
    <property type="entry name" value="Homeodomain-like"/>
    <property type="match status" value="2"/>
</dbReference>
<accession>A0A2N9P871</accession>
<dbReference type="SMART" id="SM00342">
    <property type="entry name" value="HTH_ARAC"/>
    <property type="match status" value="1"/>
</dbReference>
<dbReference type="InterPro" id="IPR054015">
    <property type="entry name" value="ExsA-like_N"/>
</dbReference>
<keyword evidence="3" id="KW-0804">Transcription</keyword>
<organism evidence="5 6">
    <name type="scientific">Flavobacterium columnare</name>
    <dbReference type="NCBI Taxonomy" id="996"/>
    <lineage>
        <taxon>Bacteria</taxon>
        <taxon>Pseudomonadati</taxon>
        <taxon>Bacteroidota</taxon>
        <taxon>Flavobacteriia</taxon>
        <taxon>Flavobacteriales</taxon>
        <taxon>Flavobacteriaceae</taxon>
        <taxon>Flavobacterium</taxon>
    </lineage>
</organism>
<dbReference type="RefSeq" id="WP_240668932.1">
    <property type="nucleotide sequence ID" value="NZ_OLKH01000063.1"/>
</dbReference>
<dbReference type="PANTHER" id="PTHR43280">
    <property type="entry name" value="ARAC-FAMILY TRANSCRIPTIONAL REGULATOR"/>
    <property type="match status" value="1"/>
</dbReference>